<feature type="site" description="Critical for catalysis" evidence="18">
    <location>
        <position position="222"/>
    </location>
</feature>
<comment type="similarity">
    <text evidence="2">Belongs to the isocitrate and isopropylmalate dehydrogenases family.</text>
</comment>
<dbReference type="GO" id="GO:0000287">
    <property type="term" value="F:magnesium ion binding"/>
    <property type="evidence" value="ECO:0007669"/>
    <property type="project" value="InterPro"/>
</dbReference>
<dbReference type="InterPro" id="IPR004439">
    <property type="entry name" value="Isocitrate_DH_NADP_dimer_prok"/>
</dbReference>
<dbReference type="GO" id="GO:0051287">
    <property type="term" value="F:NAD binding"/>
    <property type="evidence" value="ECO:0007669"/>
    <property type="project" value="InterPro"/>
</dbReference>
<evidence type="ECO:0000313" key="23">
    <source>
        <dbReference type="Proteomes" id="UP000187608"/>
    </source>
</evidence>
<evidence type="ECO:0000256" key="17">
    <source>
        <dbReference type="PIRSR" id="PIRSR604439-3"/>
    </source>
</evidence>
<dbReference type="SUPFAM" id="SSF53659">
    <property type="entry name" value="Isocitrate/Isopropylmalate dehydrogenase-like"/>
    <property type="match status" value="1"/>
</dbReference>
<comment type="cofactor">
    <cofactor evidence="17">
        <name>Mg(2+)</name>
        <dbReference type="ChEBI" id="CHEBI:18420"/>
    </cofactor>
    <cofactor evidence="17">
        <name>Mn(2+)</name>
        <dbReference type="ChEBI" id="CHEBI:29035"/>
    </cofactor>
    <text evidence="17">Binds 1 Mg(2+) or Mn(2+) ion per subunit.</text>
</comment>
<keyword evidence="11" id="KW-0560">Oxidoreductase</keyword>
<gene>
    <name evidence="22" type="ORF">SAMN05421687_10789</name>
</gene>
<dbReference type="InterPro" id="IPR019818">
    <property type="entry name" value="IsoCit/isopropylmalate_DH_CS"/>
</dbReference>
<comment type="cofactor">
    <cofactor evidence="1">
        <name>Mn(2+)</name>
        <dbReference type="ChEBI" id="CHEBI:29035"/>
    </cofactor>
</comment>
<feature type="binding site" evidence="15">
    <location>
        <position position="121"/>
    </location>
    <ligand>
        <name>D-threo-isocitrate</name>
        <dbReference type="ChEBI" id="CHEBI:15562"/>
    </ligand>
</feature>
<feature type="binding site" evidence="16">
    <location>
        <position position="398"/>
    </location>
    <ligand>
        <name>NADP(+)</name>
        <dbReference type="ChEBI" id="CHEBI:58349"/>
    </ligand>
</feature>
<evidence type="ECO:0000256" key="6">
    <source>
        <dbReference type="ARBA" id="ARBA00022435"/>
    </source>
</evidence>
<dbReference type="NCBIfam" id="NF005425">
    <property type="entry name" value="PRK07006.1"/>
    <property type="match status" value="1"/>
</dbReference>
<dbReference type="GO" id="GO:0006099">
    <property type="term" value="P:tricarboxylic acid cycle"/>
    <property type="evidence" value="ECO:0007669"/>
    <property type="project" value="UniProtKB-UniRule"/>
</dbReference>
<evidence type="ECO:0000256" key="18">
    <source>
        <dbReference type="PIRSR" id="PIRSR604439-4"/>
    </source>
</evidence>
<evidence type="ECO:0000256" key="8">
    <source>
        <dbReference type="ARBA" id="ARBA00022723"/>
    </source>
</evidence>
<evidence type="ECO:0000256" key="5">
    <source>
        <dbReference type="ARBA" id="ARBA00019562"/>
    </source>
</evidence>
<evidence type="ECO:0000256" key="2">
    <source>
        <dbReference type="ARBA" id="ARBA00007769"/>
    </source>
</evidence>
<feature type="modified residue" description="N6-acetyllysine" evidence="19">
    <location>
        <position position="134"/>
    </location>
</feature>
<evidence type="ECO:0000256" key="12">
    <source>
        <dbReference type="ARBA" id="ARBA00023211"/>
    </source>
</evidence>
<keyword evidence="8 20" id="KW-0479">Metal-binding</keyword>
<keyword evidence="10 16" id="KW-0521">NADP</keyword>
<evidence type="ECO:0000256" key="10">
    <source>
        <dbReference type="ARBA" id="ARBA00022857"/>
    </source>
</evidence>
<feature type="binding site" evidence="15">
    <location>
        <position position="107"/>
    </location>
    <ligand>
        <name>D-threo-isocitrate</name>
        <dbReference type="ChEBI" id="CHEBI:15562"/>
    </ligand>
</feature>
<dbReference type="AlphaFoldDB" id="A0A1N7JQJ2"/>
<feature type="binding site" evidence="16">
    <location>
        <position position="402"/>
    </location>
    <ligand>
        <name>NADP(+)</name>
        <dbReference type="ChEBI" id="CHEBI:58349"/>
    </ligand>
</feature>
<feature type="binding site" evidence="16">
    <location>
        <begin position="346"/>
        <end position="352"/>
    </location>
    <ligand>
        <name>NADP(+)</name>
        <dbReference type="ChEBI" id="CHEBI:58349"/>
    </ligand>
</feature>
<dbReference type="GO" id="GO:0004450">
    <property type="term" value="F:isocitrate dehydrogenase (NADP+) activity"/>
    <property type="evidence" value="ECO:0007669"/>
    <property type="project" value="UniProtKB-UniRule"/>
</dbReference>
<feature type="site" description="Critical for catalysis" evidence="18">
    <location>
        <position position="152"/>
    </location>
</feature>
<evidence type="ECO:0000256" key="7">
    <source>
        <dbReference type="ARBA" id="ARBA00022532"/>
    </source>
</evidence>
<evidence type="ECO:0000256" key="13">
    <source>
        <dbReference type="ARBA" id="ARBA00023554"/>
    </source>
</evidence>
<protein>
    <recommendedName>
        <fullName evidence="5 20">Isocitrate dehydrogenase [NADP]</fullName>
        <ecNumber evidence="4 20">1.1.1.42</ecNumber>
    </recommendedName>
</protein>
<evidence type="ECO:0000256" key="14">
    <source>
        <dbReference type="ARBA" id="ARBA00046127"/>
    </source>
</evidence>
<name>A0A1N7JQJ2_9BACI</name>
<feature type="modified residue" description="N6-succinyllysine" evidence="19">
    <location>
        <position position="92"/>
    </location>
</feature>
<evidence type="ECO:0000256" key="9">
    <source>
        <dbReference type="ARBA" id="ARBA00022842"/>
    </source>
</evidence>
<dbReference type="STRING" id="570947.SAMN05421687_10789"/>
<evidence type="ECO:0000256" key="1">
    <source>
        <dbReference type="ARBA" id="ARBA00001936"/>
    </source>
</evidence>
<evidence type="ECO:0000256" key="20">
    <source>
        <dbReference type="RuleBase" id="RU004446"/>
    </source>
</evidence>
<feature type="domain" description="Isopropylmalate dehydrogenase-like" evidence="21">
    <location>
        <begin position="22"/>
        <end position="419"/>
    </location>
</feature>
<organism evidence="22 23">
    <name type="scientific">Salimicrobium flavidum</name>
    <dbReference type="NCBI Taxonomy" id="570947"/>
    <lineage>
        <taxon>Bacteria</taxon>
        <taxon>Bacillati</taxon>
        <taxon>Bacillota</taxon>
        <taxon>Bacilli</taxon>
        <taxon>Bacillales</taxon>
        <taxon>Bacillaceae</taxon>
        <taxon>Salimicrobium</taxon>
    </lineage>
</organism>
<sequence>MSEAKKITVEENGELNVPNHAIIPYIEGDGTGPDIWASASRVIEAAVDKAYNGEKAIEWKEVYAGQKSYDKSGEWLPNETLDTIRDYKIAIKGPLTTPIGGGIRSLNVALRQELDLYTCLRPVRYVSGVPSPVKRPEDTDMVIFRENTEDIYAGIEWQKGSDEVKKVIDFFQNEMGVHNIRFPETSGIGVKPVSEEGTKRLVRSAIDYAFNEGRRNVTLVHKGNIMKFTEGSFKAWGYEVAEEEYGDKVFTWAEYDRIVEKDGKEAANKAQDEAEKAGKMIVKDAIADIFLQQILTRPKEFDVVATMNLNGDYISDALAAQVGGIGIAPGANINYNTGHAIFEATHGTAPKYAGMDKVNPSSLILSGVLMLEHLGWREAAELISNSMDKTIGSKVVTYDFARMMDGATEVKCSQFGDELIKNMG</sequence>
<proteinExistence type="inferred from homology"/>
<dbReference type="EC" id="1.1.1.42" evidence="4 20"/>
<feature type="binding site" evidence="15">
    <location>
        <position position="111"/>
    </location>
    <ligand>
        <name>D-threo-isocitrate</name>
        <dbReference type="ChEBI" id="CHEBI:15562"/>
    </ligand>
</feature>
<evidence type="ECO:0000256" key="4">
    <source>
        <dbReference type="ARBA" id="ARBA00013013"/>
    </source>
</evidence>
<dbReference type="GO" id="GO:0006097">
    <property type="term" value="P:glyoxylate cycle"/>
    <property type="evidence" value="ECO:0007669"/>
    <property type="project" value="UniProtKB-KW"/>
</dbReference>
<dbReference type="Gene3D" id="3.40.718.10">
    <property type="entry name" value="Isopropylmalate Dehydrogenase"/>
    <property type="match status" value="1"/>
</dbReference>
<feature type="binding site" evidence="16">
    <location>
        <position position="96"/>
    </location>
    <ligand>
        <name>NADP(+)</name>
        <dbReference type="ChEBI" id="CHEBI:58349"/>
    </ligand>
</feature>
<dbReference type="EMBL" id="FTOC01000007">
    <property type="protein sequence ID" value="SIS51623.1"/>
    <property type="molecule type" value="Genomic_DNA"/>
</dbReference>
<keyword evidence="9 17" id="KW-0460">Magnesium</keyword>
<dbReference type="PANTHER" id="PTHR43504">
    <property type="entry name" value="ISOCITRATE DEHYDROGENASE [NADP]"/>
    <property type="match status" value="1"/>
</dbReference>
<feature type="modified residue" description="N6-succinyllysine" evidence="19">
    <location>
        <position position="234"/>
    </location>
</feature>
<dbReference type="RefSeq" id="WP_076559453.1">
    <property type="nucleotide sequence ID" value="NZ_FTOC01000007.1"/>
</dbReference>
<comment type="catalytic activity">
    <reaction evidence="13">
        <text>D-threo-isocitrate + NADP(+) = 2-oxoglutarate + CO2 + NADPH</text>
        <dbReference type="Rhea" id="RHEA:19629"/>
        <dbReference type="ChEBI" id="CHEBI:15562"/>
        <dbReference type="ChEBI" id="CHEBI:16526"/>
        <dbReference type="ChEBI" id="CHEBI:16810"/>
        <dbReference type="ChEBI" id="CHEBI:57783"/>
        <dbReference type="ChEBI" id="CHEBI:58349"/>
        <dbReference type="EC" id="1.1.1.42"/>
    </reaction>
</comment>
<evidence type="ECO:0000256" key="11">
    <source>
        <dbReference type="ARBA" id="ARBA00023002"/>
    </source>
</evidence>
<feature type="binding site" evidence="15">
    <location>
        <position position="145"/>
    </location>
    <ligand>
        <name>D-threo-isocitrate</name>
        <dbReference type="ChEBI" id="CHEBI:15562"/>
    </ligand>
</feature>
<keyword evidence="6 20" id="KW-0329">Glyoxylate bypass</keyword>
<dbReference type="Proteomes" id="UP000187608">
    <property type="component" value="Unassembled WGS sequence"/>
</dbReference>
<reference evidence="23" key="1">
    <citation type="submission" date="2017-01" db="EMBL/GenBank/DDBJ databases">
        <authorList>
            <person name="Varghese N."/>
            <person name="Submissions S."/>
        </authorList>
    </citation>
    <scope>NUCLEOTIDE SEQUENCE [LARGE SCALE GENOMIC DNA]</scope>
    <source>
        <strain evidence="23">DSM 23127</strain>
    </source>
</reference>
<keyword evidence="12 17" id="KW-0464">Manganese</keyword>
<evidence type="ECO:0000256" key="19">
    <source>
        <dbReference type="PIRSR" id="PIRSR604439-5"/>
    </source>
</evidence>
<evidence type="ECO:0000256" key="16">
    <source>
        <dbReference type="PIRSR" id="PIRSR604439-2"/>
    </source>
</evidence>
<dbReference type="PANTHER" id="PTHR43504:SF1">
    <property type="entry name" value="ISOCITRATE DEHYDROGENASE [NADP]"/>
    <property type="match status" value="1"/>
</dbReference>
<comment type="function">
    <text evidence="14">Catalyzes the oxidative decarboxylation of isocitrate to 2-oxoglutarate and carbon dioxide with the concomitant reduction of NADP(+).</text>
</comment>
<keyword evidence="7 20" id="KW-0816">Tricarboxylic acid cycle</keyword>
<feature type="modified residue" description="Phosphoserine" evidence="19">
    <location>
        <position position="105"/>
    </location>
</feature>
<accession>A0A1N7JQJ2</accession>
<feature type="binding site" evidence="16">
    <location>
        <position position="359"/>
    </location>
    <ligand>
        <name>NADP(+)</name>
        <dbReference type="ChEBI" id="CHEBI:58349"/>
    </ligand>
</feature>
<evidence type="ECO:0000259" key="21">
    <source>
        <dbReference type="SMART" id="SM01329"/>
    </source>
</evidence>
<dbReference type="InterPro" id="IPR024084">
    <property type="entry name" value="IsoPropMal-DH-like_dom"/>
</dbReference>
<evidence type="ECO:0000256" key="15">
    <source>
        <dbReference type="PIRSR" id="PIRSR604439-1"/>
    </source>
</evidence>
<feature type="binding site" evidence="17">
    <location>
        <position position="312"/>
    </location>
    <ligand>
        <name>Mg(2+)</name>
        <dbReference type="ChEBI" id="CHEBI:18420"/>
    </ligand>
</feature>
<evidence type="ECO:0000313" key="22">
    <source>
        <dbReference type="EMBL" id="SIS51623.1"/>
    </source>
</evidence>
<evidence type="ECO:0000256" key="3">
    <source>
        <dbReference type="ARBA" id="ARBA00011738"/>
    </source>
</evidence>
<dbReference type="PROSITE" id="PS00470">
    <property type="entry name" value="IDH_IMDH"/>
    <property type="match status" value="1"/>
</dbReference>
<dbReference type="SMART" id="SM01329">
    <property type="entry name" value="Iso_dh"/>
    <property type="match status" value="1"/>
</dbReference>
<comment type="subunit">
    <text evidence="3">Homodimer.</text>
</comment>
<dbReference type="NCBIfam" id="TIGR00183">
    <property type="entry name" value="prok_nadp_idh"/>
    <property type="match status" value="1"/>
</dbReference>
<keyword evidence="23" id="KW-1185">Reference proteome</keyword>
<feature type="binding site" evidence="15">
    <location>
        <position position="105"/>
    </location>
    <ligand>
        <name>D-threo-isocitrate</name>
        <dbReference type="ChEBI" id="CHEBI:15562"/>
    </ligand>
</feature>
<dbReference type="Pfam" id="PF00180">
    <property type="entry name" value="Iso_dh"/>
    <property type="match status" value="1"/>
</dbReference>
<dbReference type="OrthoDB" id="9806254at2"/>